<gene>
    <name evidence="1" type="ORF">GCM10010912_68890</name>
</gene>
<reference evidence="1" key="1">
    <citation type="journal article" date="2014" name="Int. J. Syst. Evol. Microbiol.">
        <title>Complete genome sequence of Corynebacterium casei LMG S-19264T (=DSM 44701T), isolated from a smear-ripened cheese.</title>
        <authorList>
            <consortium name="US DOE Joint Genome Institute (JGI-PGF)"/>
            <person name="Walter F."/>
            <person name="Albersmeier A."/>
            <person name="Kalinowski J."/>
            <person name="Ruckert C."/>
        </authorList>
    </citation>
    <scope>NUCLEOTIDE SEQUENCE</scope>
    <source>
        <strain evidence="1">CGMCC 1.16134</strain>
    </source>
</reference>
<comment type="caution">
    <text evidence="1">The sequence shown here is derived from an EMBL/GenBank/DDBJ whole genome shotgun (WGS) entry which is preliminary data.</text>
</comment>
<reference evidence="1" key="2">
    <citation type="submission" date="2020-09" db="EMBL/GenBank/DDBJ databases">
        <authorList>
            <person name="Sun Q."/>
            <person name="Zhou Y."/>
        </authorList>
    </citation>
    <scope>NUCLEOTIDE SEQUENCE</scope>
    <source>
        <strain evidence="1">CGMCC 1.16134</strain>
    </source>
</reference>
<dbReference type="Proteomes" id="UP000637643">
    <property type="component" value="Unassembled WGS sequence"/>
</dbReference>
<dbReference type="Pfam" id="PF10823">
    <property type="entry name" value="DUF2568"/>
    <property type="match status" value="1"/>
</dbReference>
<evidence type="ECO:0000313" key="2">
    <source>
        <dbReference type="Proteomes" id="UP000637643"/>
    </source>
</evidence>
<sequence>MGWSRVGLGLVVAVLWGLFGSPQAVCPLPSGLHFVMETLLFGLPVLLMQLWDQ</sequence>
<proteinExistence type="predicted"/>
<dbReference type="EMBL" id="BMKR01000075">
    <property type="protein sequence ID" value="GGG14661.1"/>
    <property type="molecule type" value="Genomic_DNA"/>
</dbReference>
<name>A0A917LDF4_9BACL</name>
<dbReference type="InterPro" id="IPR021214">
    <property type="entry name" value="DUF2568"/>
</dbReference>
<keyword evidence="2" id="KW-1185">Reference proteome</keyword>
<protein>
    <submittedName>
        <fullName evidence="1">Uncharacterized protein</fullName>
    </submittedName>
</protein>
<dbReference type="AlphaFoldDB" id="A0A917LDF4"/>
<evidence type="ECO:0000313" key="1">
    <source>
        <dbReference type="EMBL" id="GGG14661.1"/>
    </source>
</evidence>
<accession>A0A917LDF4</accession>
<organism evidence="1 2">
    <name type="scientific">Paenibacillus albidus</name>
    <dbReference type="NCBI Taxonomy" id="2041023"/>
    <lineage>
        <taxon>Bacteria</taxon>
        <taxon>Bacillati</taxon>
        <taxon>Bacillota</taxon>
        <taxon>Bacilli</taxon>
        <taxon>Bacillales</taxon>
        <taxon>Paenibacillaceae</taxon>
        <taxon>Paenibacillus</taxon>
    </lineage>
</organism>